<keyword evidence="3" id="KW-1185">Reference proteome</keyword>
<sequence length="134" mass="15344">MIAKMDKKQLTEKILNHALGIIYLLTGEEYMVVKKNTPHNSTHLLTGDVPIKCGDISIYFSMEEWDYIEENKNLYKDVTVNNGQSFNEMRMESKISLDVQDDEIECVSIPDGVEDTETREEASKDLDIEPDVIV</sequence>
<dbReference type="Proteomes" id="UP001162483">
    <property type="component" value="Unassembled WGS sequence"/>
</dbReference>
<reference evidence="2" key="1">
    <citation type="submission" date="2023-05" db="EMBL/GenBank/DDBJ databases">
        <authorList>
            <person name="Stuckert A."/>
        </authorList>
    </citation>
    <scope>NUCLEOTIDE SEQUENCE</scope>
</reference>
<evidence type="ECO:0000313" key="3">
    <source>
        <dbReference type="Proteomes" id="UP001162483"/>
    </source>
</evidence>
<name>A0ABN9D8U1_9NEOB</name>
<comment type="caution">
    <text evidence="2">The sequence shown here is derived from an EMBL/GenBank/DDBJ whole genome shotgun (WGS) entry which is preliminary data.</text>
</comment>
<dbReference type="Pfam" id="PF01352">
    <property type="entry name" value="KRAB"/>
    <property type="match status" value="1"/>
</dbReference>
<feature type="non-terminal residue" evidence="2">
    <location>
        <position position="134"/>
    </location>
</feature>
<dbReference type="SUPFAM" id="SSF109640">
    <property type="entry name" value="KRAB domain (Kruppel-associated box)"/>
    <property type="match status" value="1"/>
</dbReference>
<proteinExistence type="predicted"/>
<accession>A0ABN9D8U1</accession>
<organism evidence="2 3">
    <name type="scientific">Staurois parvus</name>
    <dbReference type="NCBI Taxonomy" id="386267"/>
    <lineage>
        <taxon>Eukaryota</taxon>
        <taxon>Metazoa</taxon>
        <taxon>Chordata</taxon>
        <taxon>Craniata</taxon>
        <taxon>Vertebrata</taxon>
        <taxon>Euteleostomi</taxon>
        <taxon>Amphibia</taxon>
        <taxon>Batrachia</taxon>
        <taxon>Anura</taxon>
        <taxon>Neobatrachia</taxon>
        <taxon>Ranoidea</taxon>
        <taxon>Ranidae</taxon>
        <taxon>Staurois</taxon>
    </lineage>
</organism>
<dbReference type="EMBL" id="CATNWA010014165">
    <property type="protein sequence ID" value="CAI9568369.1"/>
    <property type="molecule type" value="Genomic_DNA"/>
</dbReference>
<evidence type="ECO:0000313" key="2">
    <source>
        <dbReference type="EMBL" id="CAI9568369.1"/>
    </source>
</evidence>
<protein>
    <recommendedName>
        <fullName evidence="1">KRAB domain-containing protein</fullName>
    </recommendedName>
</protein>
<dbReference type="InterPro" id="IPR036051">
    <property type="entry name" value="KRAB_dom_sf"/>
</dbReference>
<evidence type="ECO:0000259" key="1">
    <source>
        <dbReference type="Pfam" id="PF01352"/>
    </source>
</evidence>
<dbReference type="InterPro" id="IPR001909">
    <property type="entry name" value="KRAB"/>
</dbReference>
<feature type="domain" description="KRAB" evidence="1">
    <location>
        <begin position="52"/>
        <end position="82"/>
    </location>
</feature>
<gene>
    <name evidence="2" type="ORF">SPARVUS_LOCUS6691928</name>
</gene>